<organism evidence="5 6">
    <name type="scientific">Aquifex aeolicus</name>
    <dbReference type="NCBI Taxonomy" id="63363"/>
    <lineage>
        <taxon>Bacteria</taxon>
        <taxon>Pseudomonadati</taxon>
        <taxon>Aquificota</taxon>
        <taxon>Aquificia</taxon>
        <taxon>Aquificales</taxon>
        <taxon>Aquificaceae</taxon>
        <taxon>Aquifex</taxon>
    </lineage>
</organism>
<evidence type="ECO:0000259" key="3">
    <source>
        <dbReference type="Pfam" id="PF01171"/>
    </source>
</evidence>
<evidence type="ECO:0000256" key="2">
    <source>
        <dbReference type="PIRSR" id="PIRSR004976-51"/>
    </source>
</evidence>
<dbReference type="PANTHER" id="PTHR11807:SF27">
    <property type="entry name" value="TRNA-5-METHYLURIDINE(54) 2-SULFURTRANSFERASE"/>
    <property type="match status" value="1"/>
</dbReference>
<dbReference type="GO" id="GO:0000049">
    <property type="term" value="F:tRNA binding"/>
    <property type="evidence" value="ECO:0007669"/>
    <property type="project" value="TreeGrafter"/>
</dbReference>
<sequence length="320" mass="36598">MGGNRRRRLCQVCKSKGIRREAVVYMKEHRLALCKEHFTQWFEKRVSETVKEFKMFKKSEKILVAVSGGKDSQTLWYVLNKLGYNADGFFIHLGIGDYSDESMEKVKELGKKLGKEPFIVGLEEEVGAGIPLLQKLVGSTACSICGRLKRHHFNKVARRFGYKVVATGHNLDDESSSLLANLVNWNTKYLAKKYPVLPEENGFPRKVKPLVKLTEEQIKFYADLNGIPYTSRTCPMGDTANLHFYKEIMNTIENHSVGTKYRFYFFYLKKVFPLFNALKEELTEGTLRECKVCGEPSPSEVCFVCKLKMKLGNNSENAKS</sequence>
<dbReference type="GO" id="GO:0002143">
    <property type="term" value="P:tRNA wobble position uridine thiolation"/>
    <property type="evidence" value="ECO:0007669"/>
    <property type="project" value="TreeGrafter"/>
</dbReference>
<dbReference type="GO" id="GO:0005524">
    <property type="term" value="F:ATP binding"/>
    <property type="evidence" value="ECO:0007669"/>
    <property type="project" value="UniProtKB-KW"/>
</dbReference>
<feature type="binding site" evidence="2">
    <location>
        <position position="71"/>
    </location>
    <ligand>
        <name>ATP</name>
        <dbReference type="ChEBI" id="CHEBI:30616"/>
    </ligand>
</feature>
<keyword evidence="2" id="KW-0067">ATP-binding</keyword>
<dbReference type="PROSITE" id="PS01263">
    <property type="entry name" value="UPF0021"/>
    <property type="match status" value="1"/>
</dbReference>
<feature type="domain" description="2-thiouridine synthetase TtuA-like N-terminal LIM" evidence="4">
    <location>
        <begin position="10"/>
        <end position="38"/>
    </location>
</feature>
<dbReference type="InterPro" id="IPR035107">
    <property type="entry name" value="tRNA_thiolation_TtcA_Ctu1"/>
</dbReference>
<reference evidence="5" key="1">
    <citation type="journal article" date="2020" name="ISME J.">
        <title>Gammaproteobacteria mediating utilization of methyl-, sulfur- and petroleum organic compounds in deep ocean hydrothermal plumes.</title>
        <authorList>
            <person name="Zhou Z."/>
            <person name="Liu Y."/>
            <person name="Pan J."/>
            <person name="Cron B.R."/>
            <person name="Toner B.M."/>
            <person name="Anantharaman K."/>
            <person name="Breier J.A."/>
            <person name="Dick G.J."/>
            <person name="Li M."/>
        </authorList>
    </citation>
    <scope>NUCLEOTIDE SEQUENCE</scope>
    <source>
        <strain evidence="5">SZUA-1501</strain>
    </source>
</reference>
<dbReference type="Proteomes" id="UP000606463">
    <property type="component" value="Unassembled WGS sequence"/>
</dbReference>
<dbReference type="Pfam" id="PF01171">
    <property type="entry name" value="ATP_bind_3"/>
    <property type="match status" value="1"/>
</dbReference>
<accession>A0A9D1CFQ9</accession>
<dbReference type="EMBL" id="DQVE01000035">
    <property type="protein sequence ID" value="HIP98392.1"/>
    <property type="molecule type" value="Genomic_DNA"/>
</dbReference>
<feature type="binding site" evidence="2">
    <location>
        <position position="91"/>
    </location>
    <ligand>
        <name>ATP</name>
        <dbReference type="ChEBI" id="CHEBI:30616"/>
    </ligand>
</feature>
<dbReference type="InterPro" id="IPR054306">
    <property type="entry name" value="TtuA-like_LIM_N"/>
</dbReference>
<dbReference type="AlphaFoldDB" id="A0A9D1CFQ9"/>
<dbReference type="Pfam" id="PF22082">
    <property type="entry name" value="TtuA_LIM_N"/>
    <property type="match status" value="1"/>
</dbReference>
<proteinExistence type="predicted"/>
<dbReference type="GO" id="GO:0016787">
    <property type="term" value="F:hydrolase activity"/>
    <property type="evidence" value="ECO:0007669"/>
    <property type="project" value="UniProtKB-KW"/>
</dbReference>
<name>A0A9D1CFQ9_AQUAO</name>
<dbReference type="InterPro" id="IPR020554">
    <property type="entry name" value="UPF0021_CS"/>
</dbReference>
<dbReference type="Gene3D" id="3.40.50.620">
    <property type="entry name" value="HUPs"/>
    <property type="match status" value="1"/>
</dbReference>
<comment type="caution">
    <text evidence="5">The sequence shown here is derived from an EMBL/GenBank/DDBJ whole genome shotgun (WGS) entry which is preliminary data.</text>
</comment>
<protein>
    <submittedName>
        <fullName evidence="5">Adenine nucleotide alpha hydrolase family protein</fullName>
    </submittedName>
</protein>
<dbReference type="PANTHER" id="PTHR11807">
    <property type="entry name" value="ATPASES OF THE PP SUPERFAMILY-RELATED"/>
    <property type="match status" value="1"/>
</dbReference>
<dbReference type="InterPro" id="IPR014729">
    <property type="entry name" value="Rossmann-like_a/b/a_fold"/>
</dbReference>
<evidence type="ECO:0000313" key="5">
    <source>
        <dbReference type="EMBL" id="HIP98392.1"/>
    </source>
</evidence>
<feature type="binding site" evidence="2">
    <location>
        <position position="173"/>
    </location>
    <ligand>
        <name>ATP</name>
        <dbReference type="ChEBI" id="CHEBI:30616"/>
    </ligand>
</feature>
<gene>
    <name evidence="5" type="ORF">EYH37_03370</name>
</gene>
<keyword evidence="1" id="KW-0808">Transferase</keyword>
<keyword evidence="5" id="KW-0378">Hydrolase</keyword>
<evidence type="ECO:0000256" key="1">
    <source>
        <dbReference type="ARBA" id="ARBA00022679"/>
    </source>
</evidence>
<dbReference type="SUPFAM" id="SSF52402">
    <property type="entry name" value="Adenine nucleotide alpha hydrolases-like"/>
    <property type="match status" value="1"/>
</dbReference>
<feature type="binding site" evidence="2">
    <location>
        <position position="168"/>
    </location>
    <ligand>
        <name>ATP</name>
        <dbReference type="ChEBI" id="CHEBI:30616"/>
    </ligand>
</feature>
<evidence type="ECO:0000313" key="6">
    <source>
        <dbReference type="Proteomes" id="UP000606463"/>
    </source>
</evidence>
<dbReference type="InterPro" id="IPR011063">
    <property type="entry name" value="TilS/TtcA_N"/>
</dbReference>
<evidence type="ECO:0000259" key="4">
    <source>
        <dbReference type="Pfam" id="PF22082"/>
    </source>
</evidence>
<dbReference type="GO" id="GO:0002144">
    <property type="term" value="C:cytosolic tRNA wobble base thiouridylase complex"/>
    <property type="evidence" value="ECO:0007669"/>
    <property type="project" value="TreeGrafter"/>
</dbReference>
<keyword evidence="2" id="KW-0547">Nucleotide-binding</keyword>
<dbReference type="GO" id="GO:0016740">
    <property type="term" value="F:transferase activity"/>
    <property type="evidence" value="ECO:0007669"/>
    <property type="project" value="UniProtKB-KW"/>
</dbReference>
<dbReference type="PIRSF" id="PIRSF004976">
    <property type="entry name" value="ATPase_YdaO"/>
    <property type="match status" value="1"/>
</dbReference>
<feature type="binding site" evidence="2">
    <location>
        <begin position="65"/>
        <end position="67"/>
    </location>
    <ligand>
        <name>ATP</name>
        <dbReference type="ChEBI" id="CHEBI:30616"/>
    </ligand>
</feature>
<feature type="domain" description="tRNA(Ile)-lysidine/2-thiocytidine synthase N-terminal" evidence="3">
    <location>
        <begin position="61"/>
        <end position="230"/>
    </location>
</feature>